<keyword evidence="2" id="KW-1185">Reference proteome</keyword>
<dbReference type="AlphaFoldDB" id="A0A840TNX6"/>
<dbReference type="RefSeq" id="WP_184171874.1">
    <property type="nucleotide sequence ID" value="NZ_JACHGF010000002.1"/>
</dbReference>
<comment type="caution">
    <text evidence="1">The sequence shown here is derived from an EMBL/GenBank/DDBJ whole genome shotgun (WGS) entry which is preliminary data.</text>
</comment>
<organism evidence="1 2">
    <name type="scientific">Rhabdobacter roseus</name>
    <dbReference type="NCBI Taxonomy" id="1655419"/>
    <lineage>
        <taxon>Bacteria</taxon>
        <taxon>Pseudomonadati</taxon>
        <taxon>Bacteroidota</taxon>
        <taxon>Cytophagia</taxon>
        <taxon>Cytophagales</taxon>
        <taxon>Cytophagaceae</taxon>
        <taxon>Rhabdobacter</taxon>
    </lineage>
</organism>
<gene>
    <name evidence="1" type="ORF">HNQ92_001039</name>
</gene>
<evidence type="ECO:0000313" key="1">
    <source>
        <dbReference type="EMBL" id="MBB5282913.1"/>
    </source>
</evidence>
<reference evidence="1 2" key="1">
    <citation type="submission" date="2020-08" db="EMBL/GenBank/DDBJ databases">
        <title>Genomic Encyclopedia of Type Strains, Phase IV (KMG-IV): sequencing the most valuable type-strain genomes for metagenomic binning, comparative biology and taxonomic classification.</title>
        <authorList>
            <person name="Goeker M."/>
        </authorList>
    </citation>
    <scope>NUCLEOTIDE SEQUENCE [LARGE SCALE GENOMIC DNA]</scope>
    <source>
        <strain evidence="1 2">DSM 105074</strain>
    </source>
</reference>
<protein>
    <submittedName>
        <fullName evidence="1">Uncharacterized protein</fullName>
    </submittedName>
</protein>
<proteinExistence type="predicted"/>
<name>A0A840TNX6_9BACT</name>
<dbReference type="EMBL" id="JACHGF010000002">
    <property type="protein sequence ID" value="MBB5282913.1"/>
    <property type="molecule type" value="Genomic_DNA"/>
</dbReference>
<accession>A0A840TNX6</accession>
<dbReference type="Proteomes" id="UP000557307">
    <property type="component" value="Unassembled WGS sequence"/>
</dbReference>
<sequence>MKGPFPLSSYPEEILMEDRTRYGWKSEDHLKALCVDGRRKEAKTKWECLTWNY</sequence>
<evidence type="ECO:0000313" key="2">
    <source>
        <dbReference type="Proteomes" id="UP000557307"/>
    </source>
</evidence>